<proteinExistence type="inferred from homology"/>
<dbReference type="InterPro" id="IPR003679">
    <property type="entry name" value="Amioglycoside_AcTrfase"/>
</dbReference>
<reference evidence="5 6" key="1">
    <citation type="journal article" date="2016" name="Nat. Commun.">
        <title>Thousands of microbial genomes shed light on interconnected biogeochemical processes in an aquifer system.</title>
        <authorList>
            <person name="Anantharaman K."/>
            <person name="Brown C.T."/>
            <person name="Hug L.A."/>
            <person name="Sharon I."/>
            <person name="Castelle C.J."/>
            <person name="Probst A.J."/>
            <person name="Thomas B.C."/>
            <person name="Singh A."/>
            <person name="Wilkins M.J."/>
            <person name="Karaoz U."/>
            <person name="Brodie E.L."/>
            <person name="Williams K.H."/>
            <person name="Hubbard S.S."/>
            <person name="Banfield J.F."/>
        </authorList>
    </citation>
    <scope>NUCLEOTIDE SEQUENCE [LARGE SCALE GENOMIC DNA]</scope>
</reference>
<accession>A0A1F6EBT1</accession>
<dbReference type="AlphaFoldDB" id="A0A1F6EBT1"/>
<comment type="catalytic activity">
    <reaction evidence="4">
        <text>a 2-deoxystreptamine antibiotic + acetyl-CoA = an N(3)-acetyl-2-deoxystreptamine antibiotic + CoA + H(+)</text>
        <dbReference type="Rhea" id="RHEA:12665"/>
        <dbReference type="ChEBI" id="CHEBI:15378"/>
        <dbReference type="ChEBI" id="CHEBI:57287"/>
        <dbReference type="ChEBI" id="CHEBI:57288"/>
        <dbReference type="ChEBI" id="CHEBI:57921"/>
        <dbReference type="ChEBI" id="CHEBI:77452"/>
        <dbReference type="EC" id="2.3.1.81"/>
    </reaction>
</comment>
<dbReference type="GO" id="GO:0046353">
    <property type="term" value="F:aminoglycoside 3-N-acetyltransferase activity"/>
    <property type="evidence" value="ECO:0007669"/>
    <property type="project" value="UniProtKB-EC"/>
</dbReference>
<protein>
    <recommendedName>
        <fullName evidence="4">Aminoglycoside N(3)-acetyltransferase</fullName>
        <ecNumber evidence="4">2.3.1.-</ecNumber>
    </recommendedName>
</protein>
<dbReference type="Pfam" id="PF02522">
    <property type="entry name" value="Antibiotic_NAT"/>
    <property type="match status" value="1"/>
</dbReference>
<evidence type="ECO:0000256" key="4">
    <source>
        <dbReference type="RuleBase" id="RU365031"/>
    </source>
</evidence>
<dbReference type="InterPro" id="IPR028345">
    <property type="entry name" value="Antibiotic_NAT-like"/>
</dbReference>
<dbReference type="GO" id="GO:0046677">
    <property type="term" value="P:response to antibiotic"/>
    <property type="evidence" value="ECO:0007669"/>
    <property type="project" value="UniProtKB-KW"/>
</dbReference>
<evidence type="ECO:0000256" key="2">
    <source>
        <dbReference type="ARBA" id="ARBA00022679"/>
    </source>
</evidence>
<dbReference type="EC" id="2.3.1.-" evidence="4"/>
<keyword evidence="3 4" id="KW-0012">Acyltransferase</keyword>
<keyword evidence="2 4" id="KW-0808">Transferase</keyword>
<dbReference type="Proteomes" id="UP000176689">
    <property type="component" value="Unassembled WGS sequence"/>
</dbReference>
<dbReference type="PANTHER" id="PTHR11104">
    <property type="entry name" value="AMINOGLYCOSIDE N3-ACETYLTRANSFERASE"/>
    <property type="match status" value="1"/>
</dbReference>
<keyword evidence="4" id="KW-0046">Antibiotic resistance</keyword>
<organism evidence="5 6">
    <name type="scientific">Candidatus Kaiserbacteria bacterium RIFCSPHIGHO2_12_FULL_53_13</name>
    <dbReference type="NCBI Taxonomy" id="1798502"/>
    <lineage>
        <taxon>Bacteria</taxon>
        <taxon>Candidatus Kaiseribacteriota</taxon>
    </lineage>
</organism>
<name>A0A1F6EBT1_9BACT</name>
<evidence type="ECO:0000256" key="3">
    <source>
        <dbReference type="ARBA" id="ARBA00023315"/>
    </source>
</evidence>
<dbReference type="PANTHER" id="PTHR11104:SF0">
    <property type="entry name" value="SPBETA PROPHAGE-DERIVED AMINOGLYCOSIDE N(3')-ACETYLTRANSFERASE-LIKE PROTEIN YOKD"/>
    <property type="match status" value="1"/>
</dbReference>
<gene>
    <name evidence="5" type="ORF">A3F27_02210</name>
</gene>
<evidence type="ECO:0000256" key="1">
    <source>
        <dbReference type="ARBA" id="ARBA00006383"/>
    </source>
</evidence>
<dbReference type="EMBL" id="MFLP01000014">
    <property type="protein sequence ID" value="OGG71134.1"/>
    <property type="molecule type" value="Genomic_DNA"/>
</dbReference>
<sequence>MKKEANSIALYTHNGANVNRSDFVKALRAVGVRTGDTIFVHSAMFAFGRFVAKDKKAFLTSISNMLKKTVGKSGTVIMPTFTYSFTKKEPFDVRRSPSTVGVLTEHFRKERGVVRTKHPLFSVAIWGKKKVAFSKISQDSFGTGSIFDILCRGNAAIVFLGAPFQSMTFLHYIEQSHVVPYRYVKTFSGTVIDGNKKSAASCTFLVRDLSKDVETDTTKLEMLLRKKKLLREAHVGGGTILAVRAKDCFRGVMQMLDNDIYSLLKRKPS</sequence>
<evidence type="ECO:0000313" key="6">
    <source>
        <dbReference type="Proteomes" id="UP000176689"/>
    </source>
</evidence>
<comment type="similarity">
    <text evidence="1 4">Belongs to the antibiotic N-acetyltransferase family.</text>
</comment>
<comment type="caution">
    <text evidence="5">The sequence shown here is derived from an EMBL/GenBank/DDBJ whole genome shotgun (WGS) entry which is preliminary data.</text>
</comment>
<evidence type="ECO:0000313" key="5">
    <source>
        <dbReference type="EMBL" id="OGG71134.1"/>
    </source>
</evidence>
<dbReference type="SUPFAM" id="SSF110710">
    <property type="entry name" value="TTHA0583/YokD-like"/>
    <property type="match status" value="1"/>
</dbReference>